<dbReference type="Gene3D" id="2.130.10.10">
    <property type="entry name" value="YVTN repeat-like/Quinoprotein amine dehydrogenase"/>
    <property type="match status" value="3"/>
</dbReference>
<dbReference type="InterPro" id="IPR019775">
    <property type="entry name" value="WD40_repeat_CS"/>
</dbReference>
<gene>
    <name evidence="4" type="ORF">FA13DRAFT_880476</name>
</gene>
<feature type="repeat" description="WD" evidence="3">
    <location>
        <begin position="49"/>
        <end position="90"/>
    </location>
</feature>
<feature type="repeat" description="WD" evidence="3">
    <location>
        <begin position="218"/>
        <end position="259"/>
    </location>
</feature>
<dbReference type="PRINTS" id="PR00320">
    <property type="entry name" value="GPROTEINBRPT"/>
</dbReference>
<dbReference type="InterPro" id="IPR015943">
    <property type="entry name" value="WD40/YVTN_repeat-like_dom_sf"/>
</dbReference>
<dbReference type="PANTHER" id="PTHR22847">
    <property type="entry name" value="WD40 REPEAT PROTEIN"/>
    <property type="match status" value="1"/>
</dbReference>
<keyword evidence="1 3" id="KW-0853">WD repeat</keyword>
<dbReference type="EMBL" id="QPFP01000394">
    <property type="protein sequence ID" value="TEB14297.1"/>
    <property type="molecule type" value="Genomic_DNA"/>
</dbReference>
<dbReference type="GO" id="GO:1990234">
    <property type="term" value="C:transferase complex"/>
    <property type="evidence" value="ECO:0007669"/>
    <property type="project" value="UniProtKB-ARBA"/>
</dbReference>
<proteinExistence type="predicted"/>
<dbReference type="SMART" id="SM00320">
    <property type="entry name" value="WD40"/>
    <property type="match status" value="5"/>
</dbReference>
<sequence>MGGEGAKGSHQPRQYQSHSRAIFGGLSRGRRTGQCDCGAPPQVAGQSVLQGHTETVYSVAFSPDGAQVVSGSADNIARLWDAKLGKQLMLLEGHTNEVNSRSVLERRCLDRVWCGRRNCSDVGHSSGEGGEGVKGPHEPCLVSCNLRRWQAGSLCLWGSHCALVGCRDGQGDESAAWPHSRRHECHILERWKAVISGSLDGTIRVWDTMAGEVEQQMRQGVTGDIYSVAFSDSGTQIVSGSDDNSVRVWDGMTGEQLGMLKGHTGAVNSVAFSTDGTRIGSGSDDKSVRVWCTETGKELLLLQGHTGVVYSVAFSNDGARIVSASWDRTVRVWDAVKGGGRES</sequence>
<evidence type="ECO:0000313" key="4">
    <source>
        <dbReference type="EMBL" id="TEB14297.1"/>
    </source>
</evidence>
<dbReference type="InterPro" id="IPR036322">
    <property type="entry name" value="WD40_repeat_dom_sf"/>
</dbReference>
<dbReference type="PROSITE" id="PS00678">
    <property type="entry name" value="WD_REPEATS_1"/>
    <property type="match status" value="1"/>
</dbReference>
<dbReference type="CDD" id="cd00200">
    <property type="entry name" value="WD40"/>
    <property type="match status" value="1"/>
</dbReference>
<feature type="repeat" description="WD" evidence="3">
    <location>
        <begin position="260"/>
        <end position="301"/>
    </location>
</feature>
<dbReference type="InterPro" id="IPR001680">
    <property type="entry name" value="WD40_rpt"/>
</dbReference>
<dbReference type="STRING" id="71717.A0A4Y7RZ99"/>
<protein>
    <submittedName>
        <fullName evidence="4">WD40 repeat-like protein</fullName>
    </submittedName>
</protein>
<keyword evidence="5" id="KW-1185">Reference proteome</keyword>
<dbReference type="Pfam" id="PF00400">
    <property type="entry name" value="WD40"/>
    <property type="match status" value="5"/>
</dbReference>
<evidence type="ECO:0000256" key="2">
    <source>
        <dbReference type="ARBA" id="ARBA00022737"/>
    </source>
</evidence>
<dbReference type="AlphaFoldDB" id="A0A4Y7RZ99"/>
<reference evidence="4 5" key="1">
    <citation type="journal article" date="2019" name="Nat. Ecol. Evol.">
        <title>Megaphylogeny resolves global patterns of mushroom evolution.</title>
        <authorList>
            <person name="Varga T."/>
            <person name="Krizsan K."/>
            <person name="Foldi C."/>
            <person name="Dima B."/>
            <person name="Sanchez-Garcia M."/>
            <person name="Sanchez-Ramirez S."/>
            <person name="Szollosi G.J."/>
            <person name="Szarkandi J.G."/>
            <person name="Papp V."/>
            <person name="Albert L."/>
            <person name="Andreopoulos W."/>
            <person name="Angelini C."/>
            <person name="Antonin V."/>
            <person name="Barry K.W."/>
            <person name="Bougher N.L."/>
            <person name="Buchanan P."/>
            <person name="Buyck B."/>
            <person name="Bense V."/>
            <person name="Catcheside P."/>
            <person name="Chovatia M."/>
            <person name="Cooper J."/>
            <person name="Damon W."/>
            <person name="Desjardin D."/>
            <person name="Finy P."/>
            <person name="Geml J."/>
            <person name="Haridas S."/>
            <person name="Hughes K."/>
            <person name="Justo A."/>
            <person name="Karasinski D."/>
            <person name="Kautmanova I."/>
            <person name="Kiss B."/>
            <person name="Kocsube S."/>
            <person name="Kotiranta H."/>
            <person name="LaButti K.M."/>
            <person name="Lechner B.E."/>
            <person name="Liimatainen K."/>
            <person name="Lipzen A."/>
            <person name="Lukacs Z."/>
            <person name="Mihaltcheva S."/>
            <person name="Morgado L.N."/>
            <person name="Niskanen T."/>
            <person name="Noordeloos M.E."/>
            <person name="Ohm R.A."/>
            <person name="Ortiz-Santana B."/>
            <person name="Ovrebo C."/>
            <person name="Racz N."/>
            <person name="Riley R."/>
            <person name="Savchenko A."/>
            <person name="Shiryaev A."/>
            <person name="Soop K."/>
            <person name="Spirin V."/>
            <person name="Szebenyi C."/>
            <person name="Tomsovsky M."/>
            <person name="Tulloss R.E."/>
            <person name="Uehling J."/>
            <person name="Grigoriev I.V."/>
            <person name="Vagvolgyi C."/>
            <person name="Papp T."/>
            <person name="Martin F.M."/>
            <person name="Miettinen O."/>
            <person name="Hibbett D.S."/>
            <person name="Nagy L.G."/>
        </authorList>
    </citation>
    <scope>NUCLEOTIDE SEQUENCE [LARGE SCALE GENOMIC DNA]</scope>
    <source>
        <strain evidence="4 5">FP101781</strain>
    </source>
</reference>
<organism evidence="4 5">
    <name type="scientific">Coprinellus micaceus</name>
    <name type="common">Glistening ink-cap mushroom</name>
    <name type="synonym">Coprinus micaceus</name>
    <dbReference type="NCBI Taxonomy" id="71717"/>
    <lineage>
        <taxon>Eukaryota</taxon>
        <taxon>Fungi</taxon>
        <taxon>Dikarya</taxon>
        <taxon>Basidiomycota</taxon>
        <taxon>Agaricomycotina</taxon>
        <taxon>Agaricomycetes</taxon>
        <taxon>Agaricomycetidae</taxon>
        <taxon>Agaricales</taxon>
        <taxon>Agaricineae</taxon>
        <taxon>Psathyrellaceae</taxon>
        <taxon>Coprinellus</taxon>
    </lineage>
</organism>
<dbReference type="OrthoDB" id="674604at2759"/>
<accession>A0A4Y7RZ99</accession>
<evidence type="ECO:0000256" key="3">
    <source>
        <dbReference type="PROSITE-ProRule" id="PRU00221"/>
    </source>
</evidence>
<feature type="repeat" description="WD" evidence="3">
    <location>
        <begin position="302"/>
        <end position="334"/>
    </location>
</feature>
<evidence type="ECO:0000313" key="5">
    <source>
        <dbReference type="Proteomes" id="UP000298030"/>
    </source>
</evidence>
<dbReference type="PROSITE" id="PS50294">
    <property type="entry name" value="WD_REPEATS_REGION"/>
    <property type="match status" value="4"/>
</dbReference>
<dbReference type="PROSITE" id="PS50082">
    <property type="entry name" value="WD_REPEATS_2"/>
    <property type="match status" value="5"/>
</dbReference>
<dbReference type="PANTHER" id="PTHR22847:SF637">
    <property type="entry name" value="WD REPEAT DOMAIN 5B"/>
    <property type="match status" value="1"/>
</dbReference>
<feature type="repeat" description="WD" evidence="3">
    <location>
        <begin position="194"/>
        <end position="216"/>
    </location>
</feature>
<dbReference type="InterPro" id="IPR020472">
    <property type="entry name" value="WD40_PAC1"/>
</dbReference>
<dbReference type="SUPFAM" id="SSF50978">
    <property type="entry name" value="WD40 repeat-like"/>
    <property type="match status" value="1"/>
</dbReference>
<evidence type="ECO:0000256" key="1">
    <source>
        <dbReference type="ARBA" id="ARBA00022574"/>
    </source>
</evidence>
<dbReference type="Proteomes" id="UP000298030">
    <property type="component" value="Unassembled WGS sequence"/>
</dbReference>
<name>A0A4Y7RZ99_COPMI</name>
<comment type="caution">
    <text evidence="4">The sequence shown here is derived from an EMBL/GenBank/DDBJ whole genome shotgun (WGS) entry which is preliminary data.</text>
</comment>
<keyword evidence="2" id="KW-0677">Repeat</keyword>